<keyword evidence="7 12" id="KW-0460">Magnesium</keyword>
<dbReference type="InterPro" id="IPR005959">
    <property type="entry name" value="Fumarylacetoacetase"/>
</dbReference>
<dbReference type="FunFam" id="2.30.30.230:FF:000002">
    <property type="entry name" value="Fumarylacetoacetase"/>
    <property type="match status" value="1"/>
</dbReference>
<feature type="binding site" evidence="12">
    <location>
        <position position="261"/>
    </location>
    <ligand>
        <name>Mg(2+)</name>
        <dbReference type="ChEBI" id="CHEBI:18420"/>
    </ligand>
</feature>
<evidence type="ECO:0000313" key="16">
    <source>
        <dbReference type="EMBL" id="KAJ8759803.1"/>
    </source>
</evidence>
<dbReference type="InterPro" id="IPR036663">
    <property type="entry name" value="Fumarylacetoacetase_C_sf"/>
</dbReference>
<dbReference type="InterPro" id="IPR036462">
    <property type="entry name" value="Fumarylacetoacetase_N_sf"/>
</dbReference>
<dbReference type="SUPFAM" id="SSF56529">
    <property type="entry name" value="FAH"/>
    <property type="match status" value="1"/>
</dbReference>
<dbReference type="PANTHER" id="PTHR43069">
    <property type="entry name" value="FUMARYLACETOACETASE"/>
    <property type="match status" value="1"/>
</dbReference>
<keyword evidence="17" id="KW-1185">Reference proteome</keyword>
<keyword evidence="8 13" id="KW-0828">Tyrosine catabolism</keyword>
<evidence type="ECO:0000313" key="17">
    <source>
        <dbReference type="Proteomes" id="UP001159364"/>
    </source>
</evidence>
<evidence type="ECO:0000256" key="7">
    <source>
        <dbReference type="ARBA" id="ARBA00022842"/>
    </source>
</evidence>
<dbReference type="GO" id="GO:0046872">
    <property type="term" value="F:metal ion binding"/>
    <property type="evidence" value="ECO:0007669"/>
    <property type="project" value="UniProtKB-UniRule"/>
</dbReference>
<evidence type="ECO:0000256" key="3">
    <source>
        <dbReference type="ARBA" id="ARBA00012094"/>
    </source>
</evidence>
<comment type="cofactor">
    <cofactor evidence="13">
        <name>Mg(2+)</name>
        <dbReference type="ChEBI" id="CHEBI:18420"/>
    </cofactor>
    <cofactor evidence="13">
        <name>Ca(2+)</name>
        <dbReference type="ChEBI" id="CHEBI:29108"/>
    </cofactor>
</comment>
<evidence type="ECO:0000256" key="9">
    <source>
        <dbReference type="ARBA" id="ARBA00023232"/>
    </source>
</evidence>
<keyword evidence="9 13" id="KW-0585">Phenylalanine catabolism</keyword>
<comment type="catalytic activity">
    <reaction evidence="13">
        <text>4-fumarylacetoacetate + H2O = acetoacetate + fumarate + H(+)</text>
        <dbReference type="Rhea" id="RHEA:10244"/>
        <dbReference type="ChEBI" id="CHEBI:13705"/>
        <dbReference type="ChEBI" id="CHEBI:15377"/>
        <dbReference type="ChEBI" id="CHEBI:15378"/>
        <dbReference type="ChEBI" id="CHEBI:18034"/>
        <dbReference type="ChEBI" id="CHEBI:29806"/>
        <dbReference type="EC" id="3.7.1.2"/>
    </reaction>
</comment>
<dbReference type="Gene3D" id="2.30.30.230">
    <property type="entry name" value="Fumarylacetoacetase, N-terminal domain"/>
    <property type="match status" value="1"/>
</dbReference>
<evidence type="ECO:0000256" key="12">
    <source>
        <dbReference type="PIRSR" id="PIRSR605959-3"/>
    </source>
</evidence>
<evidence type="ECO:0000256" key="4">
    <source>
        <dbReference type="ARBA" id="ARBA00022723"/>
    </source>
</evidence>
<dbReference type="GO" id="GO:1902000">
    <property type="term" value="P:homogentisate catabolic process"/>
    <property type="evidence" value="ECO:0007669"/>
    <property type="project" value="TreeGrafter"/>
</dbReference>
<feature type="binding site" evidence="12">
    <location>
        <position position="205"/>
    </location>
    <ligand>
        <name>Ca(2+)</name>
        <dbReference type="ChEBI" id="CHEBI:29108"/>
    </ligand>
</feature>
<dbReference type="Gene3D" id="3.90.850.10">
    <property type="entry name" value="Fumarylacetoacetase-like, C-terminal domain"/>
    <property type="match status" value="1"/>
</dbReference>
<name>A0AAV8T0P6_9ROSI</name>
<dbReference type="EMBL" id="JAIWQS010000007">
    <property type="protein sequence ID" value="KAJ8759803.1"/>
    <property type="molecule type" value="Genomic_DNA"/>
</dbReference>
<evidence type="ECO:0000259" key="14">
    <source>
        <dbReference type="Pfam" id="PF01557"/>
    </source>
</evidence>
<evidence type="ECO:0000256" key="11">
    <source>
        <dbReference type="PIRSR" id="PIRSR605959-2"/>
    </source>
</evidence>
<dbReference type="GO" id="GO:0006559">
    <property type="term" value="P:L-phenylalanine catabolic process"/>
    <property type="evidence" value="ECO:0007669"/>
    <property type="project" value="UniProtKB-UniRule"/>
</dbReference>
<accession>A0AAV8T0P6</accession>
<dbReference type="Proteomes" id="UP001159364">
    <property type="component" value="Linkage Group LG07"/>
</dbReference>
<dbReference type="Pfam" id="PF09298">
    <property type="entry name" value="FAA_hydrolase_N"/>
    <property type="match status" value="1"/>
</dbReference>
<keyword evidence="4 12" id="KW-0479">Metal-binding</keyword>
<feature type="domain" description="Fumarylacetoacetase N-terminal" evidence="15">
    <location>
        <begin position="18"/>
        <end position="122"/>
    </location>
</feature>
<dbReference type="PANTHER" id="PTHR43069:SF2">
    <property type="entry name" value="FUMARYLACETOACETASE"/>
    <property type="match status" value="1"/>
</dbReference>
<feature type="binding site" evidence="11">
    <location>
        <position position="132"/>
    </location>
    <ligand>
        <name>substrate</name>
    </ligand>
</feature>
<evidence type="ECO:0000256" key="6">
    <source>
        <dbReference type="ARBA" id="ARBA00022837"/>
    </source>
</evidence>
<dbReference type="AlphaFoldDB" id="A0AAV8T0P6"/>
<dbReference type="SUPFAM" id="SSF63433">
    <property type="entry name" value="Fumarylacetoacetate hydrolase, FAH, N-terminal domain"/>
    <property type="match status" value="1"/>
</dbReference>
<sequence>MALKSFIEVHSDSHFPIQNLPFGVFKPLPTSPPRPGVAIGDYVLDLSQIALAGLFNGPALNGTDCFLQPNLNKFLSLGRPAWKEARATLQKLLSSTEPTLRDNADLREKSLVPMSKVEMVLPVVIGDYTDFFSSIYHTKNCGIIFRGPQTPIRDNWFQLPVAYHGRASSIIVSGTDVVRPRGQSAPTGSPPVQFGPSKKLDFELEMAVVVGPGNELGKPIDIKEAADHIFGLVLMNDWSARDIQAWESFPLGPFLGKSFGSTISPWIVTLDALEPFACDAPKQDPKPLPYLTEKISKNYDVSLEVRIKPVGEQDSHVVSRSNLKHLYWTLTQQLAHHTVNGCNLRPGDLLGTGTISGPVWLQSFPTFLGSCLKLILLYHVVLNRNRILLDAC</sequence>
<dbReference type="NCBIfam" id="TIGR01266">
    <property type="entry name" value="fum_ac_acetase"/>
    <property type="match status" value="1"/>
</dbReference>
<feature type="binding site" evidence="12">
    <location>
        <position position="257"/>
    </location>
    <ligand>
        <name>Mg(2+)</name>
        <dbReference type="ChEBI" id="CHEBI:18420"/>
    </ligand>
</feature>
<comment type="pathway">
    <text evidence="1 13">Amino-acid degradation; L-phenylalanine degradation; acetoacetate and fumarate from L-phenylalanine: step 6/6.</text>
</comment>
<dbReference type="InterPro" id="IPR011234">
    <property type="entry name" value="Fumarylacetoacetase-like_C"/>
</dbReference>
<evidence type="ECO:0000259" key="15">
    <source>
        <dbReference type="Pfam" id="PF09298"/>
    </source>
</evidence>
<dbReference type="GO" id="GO:0004334">
    <property type="term" value="F:fumarylacetoacetase activity"/>
    <property type="evidence" value="ECO:0007669"/>
    <property type="project" value="UniProtKB-UniRule"/>
</dbReference>
<evidence type="ECO:0000256" key="10">
    <source>
        <dbReference type="PIRSR" id="PIRSR605959-1"/>
    </source>
</evidence>
<evidence type="ECO:0000256" key="5">
    <source>
        <dbReference type="ARBA" id="ARBA00022801"/>
    </source>
</evidence>
<organism evidence="16 17">
    <name type="scientific">Erythroxylum novogranatense</name>
    <dbReference type="NCBI Taxonomy" id="1862640"/>
    <lineage>
        <taxon>Eukaryota</taxon>
        <taxon>Viridiplantae</taxon>
        <taxon>Streptophyta</taxon>
        <taxon>Embryophyta</taxon>
        <taxon>Tracheophyta</taxon>
        <taxon>Spermatophyta</taxon>
        <taxon>Magnoliopsida</taxon>
        <taxon>eudicotyledons</taxon>
        <taxon>Gunneridae</taxon>
        <taxon>Pentapetalae</taxon>
        <taxon>rosids</taxon>
        <taxon>fabids</taxon>
        <taxon>Malpighiales</taxon>
        <taxon>Erythroxylaceae</taxon>
        <taxon>Erythroxylum</taxon>
    </lineage>
</organism>
<feature type="binding site" evidence="11">
    <location>
        <position position="244"/>
    </location>
    <ligand>
        <name>substrate</name>
    </ligand>
</feature>
<dbReference type="EC" id="3.7.1.2" evidence="3 13"/>
<dbReference type="InterPro" id="IPR015377">
    <property type="entry name" value="Fumarylacetoacetase_N"/>
</dbReference>
<protein>
    <recommendedName>
        <fullName evidence="3 13">Fumarylacetoacetase</fullName>
        <ecNumber evidence="3 13">3.7.1.2</ecNumber>
    </recommendedName>
    <alternativeName>
        <fullName evidence="13">Fumarylacetoacetate hydrolase</fullName>
    </alternativeName>
</protein>
<feature type="binding site" evidence="12">
    <location>
        <position position="130"/>
    </location>
    <ligand>
        <name>Ca(2+)</name>
        <dbReference type="ChEBI" id="CHEBI:29108"/>
    </ligand>
</feature>
<feature type="binding site" evidence="12">
    <location>
        <position position="237"/>
    </location>
    <ligand>
        <name>Mg(2+)</name>
        <dbReference type="ChEBI" id="CHEBI:18420"/>
    </ligand>
</feature>
<feature type="domain" description="Fumarylacetoacetase-like C-terminal" evidence="14">
    <location>
        <begin position="159"/>
        <end position="357"/>
    </location>
</feature>
<gene>
    <name evidence="16" type="ORF">K2173_009904</name>
</gene>
<feature type="binding site" evidence="12">
    <location>
        <position position="237"/>
    </location>
    <ligand>
        <name>Ca(2+)</name>
        <dbReference type="ChEBI" id="CHEBI:29108"/>
    </ligand>
</feature>
<evidence type="ECO:0000256" key="2">
    <source>
        <dbReference type="ARBA" id="ARBA00010211"/>
    </source>
</evidence>
<proteinExistence type="inferred from homology"/>
<feature type="binding site" evidence="11">
    <location>
        <position position="146"/>
    </location>
    <ligand>
        <name>substrate</name>
    </ligand>
</feature>
<feature type="binding site" evidence="12">
    <location>
        <position position="203"/>
    </location>
    <ligand>
        <name>Ca(2+)</name>
        <dbReference type="ChEBI" id="CHEBI:29108"/>
    </ligand>
</feature>
<evidence type="ECO:0000256" key="8">
    <source>
        <dbReference type="ARBA" id="ARBA00022878"/>
    </source>
</evidence>
<keyword evidence="5 13" id="KW-0378">Hydrolase</keyword>
<dbReference type="Pfam" id="PF01557">
    <property type="entry name" value="FAA_hydrolase"/>
    <property type="match status" value="1"/>
</dbReference>
<reference evidence="16 17" key="1">
    <citation type="submission" date="2021-09" db="EMBL/GenBank/DDBJ databases">
        <title>Genomic insights and catalytic innovation underlie evolution of tropane alkaloids biosynthesis.</title>
        <authorList>
            <person name="Wang Y.-J."/>
            <person name="Tian T."/>
            <person name="Huang J.-P."/>
            <person name="Huang S.-X."/>
        </authorList>
    </citation>
    <scope>NUCLEOTIDE SEQUENCE [LARGE SCALE GENOMIC DNA]</scope>
    <source>
        <strain evidence="16">KIB-2018</strain>
        <tissue evidence="16">Leaf</tissue>
    </source>
</reference>
<feature type="binding site" evidence="11">
    <location>
        <position position="354"/>
    </location>
    <ligand>
        <name>substrate</name>
    </ligand>
</feature>
<feature type="active site" description="Proton acceptor" evidence="10">
    <location>
        <position position="137"/>
    </location>
</feature>
<dbReference type="GO" id="GO:0006572">
    <property type="term" value="P:L-tyrosine catabolic process"/>
    <property type="evidence" value="ECO:0007669"/>
    <property type="project" value="UniProtKB-UniRule"/>
</dbReference>
<evidence type="ECO:0000256" key="1">
    <source>
        <dbReference type="ARBA" id="ARBA00004782"/>
    </source>
</evidence>
<comment type="caution">
    <text evidence="16">The sequence shown here is derived from an EMBL/GenBank/DDBJ whole genome shotgun (WGS) entry which is preliminary data.</text>
</comment>
<keyword evidence="6 12" id="KW-0106">Calcium</keyword>
<evidence type="ECO:0000256" key="13">
    <source>
        <dbReference type="RuleBase" id="RU366008"/>
    </source>
</evidence>
<comment type="similarity">
    <text evidence="2 13">Belongs to the FAH family.</text>
</comment>